<proteinExistence type="predicted"/>
<accession>A0A4C2ADC0</accession>
<comment type="caution">
    <text evidence="2">The sequence shown here is derived from an EMBL/GenBank/DDBJ whole genome shotgun (WGS) entry which is preliminary data.</text>
</comment>
<evidence type="ECO:0000313" key="3">
    <source>
        <dbReference type="Proteomes" id="UP000299102"/>
    </source>
</evidence>
<evidence type="ECO:0000256" key="1">
    <source>
        <dbReference type="SAM" id="MobiDB-lite"/>
    </source>
</evidence>
<gene>
    <name evidence="2" type="ORF">EVAR_89982_1</name>
</gene>
<evidence type="ECO:0000313" key="2">
    <source>
        <dbReference type="EMBL" id="GBP97005.1"/>
    </source>
</evidence>
<feature type="region of interest" description="Disordered" evidence="1">
    <location>
        <begin position="334"/>
        <end position="358"/>
    </location>
</feature>
<reference evidence="2 3" key="1">
    <citation type="journal article" date="2019" name="Commun. Biol.">
        <title>The bagworm genome reveals a unique fibroin gene that provides high tensile strength.</title>
        <authorList>
            <person name="Kono N."/>
            <person name="Nakamura H."/>
            <person name="Ohtoshi R."/>
            <person name="Tomita M."/>
            <person name="Numata K."/>
            <person name="Arakawa K."/>
        </authorList>
    </citation>
    <scope>NUCLEOTIDE SEQUENCE [LARGE SCALE GENOMIC DNA]</scope>
</reference>
<dbReference type="Proteomes" id="UP000299102">
    <property type="component" value="Unassembled WGS sequence"/>
</dbReference>
<feature type="region of interest" description="Disordered" evidence="1">
    <location>
        <begin position="73"/>
        <end position="102"/>
    </location>
</feature>
<protein>
    <submittedName>
        <fullName evidence="2">Uncharacterized protein</fullName>
    </submittedName>
</protein>
<dbReference type="OrthoDB" id="7431978at2759"/>
<name>A0A4C2ADC0_EUMVA</name>
<dbReference type="EMBL" id="BGZK01002855">
    <property type="protein sequence ID" value="GBP97005.1"/>
    <property type="molecule type" value="Genomic_DNA"/>
</dbReference>
<dbReference type="AlphaFoldDB" id="A0A4C2ADC0"/>
<sequence length="374" mass="42271">MPVRYNALRRPTAHWRIECCVLTHHAQRRDGHPLLVSRPRALWALNVYRLHLNREARPRRSLHSLRPWALSNTSDTDFPHNAANGRRPSAVSHRQLSASRSNRRNRNFHRNIVFSSTASRTMISDGRTPSLKSGPFLVEEEFQRARKPARIVLPSTRTRSVVRTVCMDRRFQPASSAICEHTAARRVTVRPAGVPCAACTVCVDVPATHQMSAYQLSMVVSATTMVVRERGIRVRFRRSLRQPTTSRKQANYPRHGVVTKNNDTGTLTGPRNRNSTLKREQLESLVPAAADNWGHYCDVRGEILGSSQDINSICQRCFHQSRTKVRGSKAIRYRPSSNRKYMSSDPPTLTQRLGGQLPGPKILDSGEYGCKAET</sequence>
<keyword evidence="3" id="KW-1185">Reference proteome</keyword>
<feature type="compositionally biased region" description="Polar residues" evidence="1">
    <location>
        <begin position="335"/>
        <end position="353"/>
    </location>
</feature>
<organism evidence="2 3">
    <name type="scientific">Eumeta variegata</name>
    <name type="common">Bagworm moth</name>
    <name type="synonym">Eumeta japonica</name>
    <dbReference type="NCBI Taxonomy" id="151549"/>
    <lineage>
        <taxon>Eukaryota</taxon>
        <taxon>Metazoa</taxon>
        <taxon>Ecdysozoa</taxon>
        <taxon>Arthropoda</taxon>
        <taxon>Hexapoda</taxon>
        <taxon>Insecta</taxon>
        <taxon>Pterygota</taxon>
        <taxon>Neoptera</taxon>
        <taxon>Endopterygota</taxon>
        <taxon>Lepidoptera</taxon>
        <taxon>Glossata</taxon>
        <taxon>Ditrysia</taxon>
        <taxon>Tineoidea</taxon>
        <taxon>Psychidae</taxon>
        <taxon>Oiketicinae</taxon>
        <taxon>Eumeta</taxon>
    </lineage>
</organism>